<keyword evidence="9" id="KW-1185">Reference proteome</keyword>
<reference evidence="8" key="2">
    <citation type="submission" date="2020-10" db="EMBL/GenBank/DDBJ databases">
        <authorList>
            <person name="Scholz U."/>
            <person name="Mascher M."/>
            <person name="Fiebig A."/>
        </authorList>
    </citation>
    <scope>NUCLEOTIDE SEQUENCE [LARGE SCALE GENOMIC DNA]</scope>
    <source>
        <strain evidence="8">cv. Morex</strain>
    </source>
</reference>
<dbReference type="SUPFAM" id="SSF55455">
    <property type="entry name" value="SRF-like"/>
    <property type="match status" value="1"/>
</dbReference>
<dbReference type="FunFam" id="3.40.1810.10:FF:000006">
    <property type="entry name" value="Agamous-like MADS-box protein AGL62"/>
    <property type="match status" value="1"/>
</dbReference>
<dbReference type="Pfam" id="PF00319">
    <property type="entry name" value="SRF-TF"/>
    <property type="match status" value="1"/>
</dbReference>
<dbReference type="GO" id="GO:0046983">
    <property type="term" value="F:protein dimerization activity"/>
    <property type="evidence" value="ECO:0007669"/>
    <property type="project" value="InterPro"/>
</dbReference>
<dbReference type="GO" id="GO:0003677">
    <property type="term" value="F:DNA binding"/>
    <property type="evidence" value="ECO:0007669"/>
    <property type="project" value="UniProtKB-KW"/>
</dbReference>
<dbReference type="GO" id="GO:0005634">
    <property type="term" value="C:nucleus"/>
    <property type="evidence" value="ECO:0007669"/>
    <property type="project" value="UniProtKB-SubCell"/>
</dbReference>
<dbReference type="PROSITE" id="PS50066">
    <property type="entry name" value="MADS_BOX_2"/>
    <property type="match status" value="1"/>
</dbReference>
<dbReference type="AlphaFoldDB" id="A0A8I6XVK0"/>
<sequence>MAPAKRRGGRGRSKTVVRRIKHEDARHVCFSKRRQGFFSKASDLAVLTGAHVAAVAFAPGGTAFSFGHPSVDSVVERFLTGDGPREDAVSDDQKKKLEKLHQVFNNLRAELAEVKKRAELKEEAMAKERAAGDQIAAWVDPNVIDMGDEDMAAFFDVLIQVKDIVSERANQVLLEAWHVGVSCTAPPLPPIPMLFGGSTFELGSSSNAAGMEAQFLVPPPPLPQGQAFVAGMDMQQIVMAALPPPPQGQEFEAGMDMQQIVMAALPPPQELASGSGMDMQQQVVMELPPLPAQVVAAGIDMQEMPPPPEFAAGMDMEQMLMPGFDDEMGMEIHQLLMAMPSSPEIPAGLDTDPLLGSPFPYWEDEIQTRVHPFE</sequence>
<evidence type="ECO:0000313" key="9">
    <source>
        <dbReference type="Proteomes" id="UP000011116"/>
    </source>
</evidence>
<feature type="domain" description="MADS-box" evidence="7">
    <location>
        <begin position="10"/>
        <end position="70"/>
    </location>
</feature>
<dbReference type="Proteomes" id="UP000011116">
    <property type="component" value="Chromosome 3H"/>
</dbReference>
<evidence type="ECO:0000259" key="7">
    <source>
        <dbReference type="PROSITE" id="PS50066"/>
    </source>
</evidence>
<keyword evidence="3" id="KW-0238">DNA-binding</keyword>
<dbReference type="PANTHER" id="PTHR11945:SF629">
    <property type="entry name" value="OS02G0164450 PROTEIN"/>
    <property type="match status" value="1"/>
</dbReference>
<evidence type="ECO:0000313" key="8">
    <source>
        <dbReference type="EnsemblPlants" id="HORVU.MOREX.r3.3HG0330170.1.CDS1"/>
    </source>
</evidence>
<name>A0A8I6XVK0_HORVV</name>
<evidence type="ECO:0000256" key="1">
    <source>
        <dbReference type="ARBA" id="ARBA00004123"/>
    </source>
</evidence>
<dbReference type="PANTHER" id="PTHR11945">
    <property type="entry name" value="MADS BOX PROTEIN"/>
    <property type="match status" value="1"/>
</dbReference>
<dbReference type="Gene3D" id="3.40.1810.10">
    <property type="entry name" value="Transcription factor, MADS-box"/>
    <property type="match status" value="1"/>
</dbReference>
<dbReference type="PRINTS" id="PR00404">
    <property type="entry name" value="MADSDOMAIN"/>
</dbReference>
<protein>
    <recommendedName>
        <fullName evidence="7">MADS-box domain-containing protein</fullName>
    </recommendedName>
</protein>
<gene>
    <name evidence="8" type="primary">LOC123441204</name>
</gene>
<dbReference type="RefSeq" id="XP_044973640.1">
    <property type="nucleotide sequence ID" value="XM_045117705.1"/>
</dbReference>
<dbReference type="OrthoDB" id="660210at2759"/>
<evidence type="ECO:0000256" key="3">
    <source>
        <dbReference type="ARBA" id="ARBA00023125"/>
    </source>
</evidence>
<proteinExistence type="predicted"/>
<keyword evidence="2" id="KW-0805">Transcription regulation</keyword>
<dbReference type="SMR" id="A0A8I6XVK0"/>
<evidence type="ECO:0000256" key="4">
    <source>
        <dbReference type="ARBA" id="ARBA00023163"/>
    </source>
</evidence>
<dbReference type="SMART" id="SM00432">
    <property type="entry name" value="MADS"/>
    <property type="match status" value="1"/>
</dbReference>
<keyword evidence="6" id="KW-0175">Coiled coil</keyword>
<reference evidence="9" key="1">
    <citation type="journal article" date="2012" name="Nature">
        <title>A physical, genetic and functional sequence assembly of the barley genome.</title>
        <authorList>
            <consortium name="The International Barley Genome Sequencing Consortium"/>
            <person name="Mayer K.F."/>
            <person name="Waugh R."/>
            <person name="Brown J.W."/>
            <person name="Schulman A."/>
            <person name="Langridge P."/>
            <person name="Platzer M."/>
            <person name="Fincher G.B."/>
            <person name="Muehlbauer G.J."/>
            <person name="Sato K."/>
            <person name="Close T.J."/>
            <person name="Wise R.P."/>
            <person name="Stein N."/>
        </authorList>
    </citation>
    <scope>NUCLEOTIDE SEQUENCE [LARGE SCALE GENOMIC DNA]</scope>
    <source>
        <strain evidence="9">cv. Morex</strain>
    </source>
</reference>
<dbReference type="EnsemblPlants" id="HORVU.MOREX.r3.3HG0330170.1">
    <property type="protein sequence ID" value="HORVU.MOREX.r3.3HG0330170.1.CDS1"/>
    <property type="gene ID" value="HORVU.MOREX.r3.3HG0330170"/>
</dbReference>
<dbReference type="Gramene" id="HORVU.MOREX.r3.3HG0330170.1">
    <property type="protein sequence ID" value="HORVU.MOREX.r3.3HG0330170.1.CDS1"/>
    <property type="gene ID" value="HORVU.MOREX.r3.3HG0330170"/>
</dbReference>
<dbReference type="Gramene" id="HORVU.MOREX.r2.3HG0275000.1">
    <property type="protein sequence ID" value="HORVU.MOREX.r2.3HG0275000.1.CDS.1"/>
    <property type="gene ID" value="HORVU.MOREX.r2.3HG0275000"/>
</dbReference>
<feature type="coiled-coil region" evidence="6">
    <location>
        <begin position="90"/>
        <end position="131"/>
    </location>
</feature>
<comment type="subcellular location">
    <subcellularLocation>
        <location evidence="1">Nucleus</location>
    </subcellularLocation>
</comment>
<keyword evidence="5" id="KW-0539">Nucleus</keyword>
<evidence type="ECO:0000256" key="2">
    <source>
        <dbReference type="ARBA" id="ARBA00023015"/>
    </source>
</evidence>
<evidence type="ECO:0000256" key="6">
    <source>
        <dbReference type="SAM" id="Coils"/>
    </source>
</evidence>
<evidence type="ECO:0000256" key="5">
    <source>
        <dbReference type="ARBA" id="ARBA00023242"/>
    </source>
</evidence>
<keyword evidence="4" id="KW-0804">Transcription</keyword>
<accession>A0A8I6XVK0</accession>
<organism evidence="8 9">
    <name type="scientific">Hordeum vulgare subsp. vulgare</name>
    <name type="common">Domesticated barley</name>
    <dbReference type="NCBI Taxonomy" id="112509"/>
    <lineage>
        <taxon>Eukaryota</taxon>
        <taxon>Viridiplantae</taxon>
        <taxon>Streptophyta</taxon>
        <taxon>Embryophyta</taxon>
        <taxon>Tracheophyta</taxon>
        <taxon>Spermatophyta</taxon>
        <taxon>Magnoliopsida</taxon>
        <taxon>Liliopsida</taxon>
        <taxon>Poales</taxon>
        <taxon>Poaceae</taxon>
        <taxon>BOP clade</taxon>
        <taxon>Pooideae</taxon>
        <taxon>Triticodae</taxon>
        <taxon>Triticeae</taxon>
        <taxon>Hordeinae</taxon>
        <taxon>Hordeum</taxon>
    </lineage>
</organism>
<dbReference type="InterPro" id="IPR036879">
    <property type="entry name" value="TF_MADSbox_sf"/>
</dbReference>
<reference evidence="8" key="3">
    <citation type="submission" date="2022-01" db="UniProtKB">
        <authorList>
            <consortium name="EnsemblPlants"/>
        </authorList>
    </citation>
    <scope>IDENTIFICATION</scope>
    <source>
        <strain evidence="8">subsp. vulgare</strain>
    </source>
</reference>
<dbReference type="GeneID" id="123441204"/>
<dbReference type="InterPro" id="IPR002100">
    <property type="entry name" value="TF_MADSbox"/>
</dbReference>
<dbReference type="KEGG" id="hvg:123441204"/>